<gene>
    <name evidence="3" type="ORF">GJ744_005534</name>
</gene>
<dbReference type="AlphaFoldDB" id="A0A8H7E7E3"/>
<accession>A0A8H7E7E3</accession>
<evidence type="ECO:0000313" key="3">
    <source>
        <dbReference type="EMBL" id="KAF7510988.1"/>
    </source>
</evidence>
<proteinExistence type="predicted"/>
<feature type="domain" description="Cux N-terminal" evidence="2">
    <location>
        <begin position="56"/>
        <end position="119"/>
    </location>
</feature>
<feature type="region of interest" description="Disordered" evidence="1">
    <location>
        <begin position="1"/>
        <end position="34"/>
    </location>
</feature>
<dbReference type="Proteomes" id="UP000606974">
    <property type="component" value="Unassembled WGS sequence"/>
</dbReference>
<protein>
    <recommendedName>
        <fullName evidence="2">Cux N-terminal domain-containing protein</fullName>
    </recommendedName>
</protein>
<sequence length="163" mass="17911">MVAEEARVPGDVDNEHKTAVPYGDAGPEAIPGPDDKFQRAIAAWRGAYDISSPMLQQPRNAFAGIDLSTLVSKLDSTASEVVAHQRDSLTQRKDLAQKTKDFRKLDDAGKLGEYKGLLKGMGMAHQESELGLTSYSVSDIHRPAYQPRKDFIFRLSSAIFVAF</sequence>
<feature type="compositionally biased region" description="Basic and acidic residues" evidence="1">
    <location>
        <begin position="1"/>
        <end position="18"/>
    </location>
</feature>
<comment type="caution">
    <text evidence="3">The sequence shown here is derived from an EMBL/GenBank/DDBJ whole genome shotgun (WGS) entry which is preliminary data.</text>
</comment>
<dbReference type="InterPro" id="IPR057476">
    <property type="entry name" value="Cux_N"/>
</dbReference>
<evidence type="ECO:0000313" key="4">
    <source>
        <dbReference type="Proteomes" id="UP000606974"/>
    </source>
</evidence>
<dbReference type="OrthoDB" id="10257567at2759"/>
<dbReference type="Pfam" id="PF25398">
    <property type="entry name" value="CUX1_N"/>
    <property type="match status" value="1"/>
</dbReference>
<keyword evidence="4" id="KW-1185">Reference proteome</keyword>
<dbReference type="EMBL" id="JAACFV010000024">
    <property type="protein sequence ID" value="KAF7510988.1"/>
    <property type="molecule type" value="Genomic_DNA"/>
</dbReference>
<reference evidence="3" key="1">
    <citation type="submission" date="2020-02" db="EMBL/GenBank/DDBJ databases">
        <authorList>
            <person name="Palmer J.M."/>
        </authorList>
    </citation>
    <scope>NUCLEOTIDE SEQUENCE</scope>
    <source>
        <strain evidence="3">EPUS1.4</strain>
        <tissue evidence="3">Thallus</tissue>
    </source>
</reference>
<evidence type="ECO:0000259" key="2">
    <source>
        <dbReference type="Pfam" id="PF25398"/>
    </source>
</evidence>
<name>A0A8H7E7E3_9EURO</name>
<evidence type="ECO:0000256" key="1">
    <source>
        <dbReference type="SAM" id="MobiDB-lite"/>
    </source>
</evidence>
<organism evidence="3 4">
    <name type="scientific">Endocarpon pusillum</name>
    <dbReference type="NCBI Taxonomy" id="364733"/>
    <lineage>
        <taxon>Eukaryota</taxon>
        <taxon>Fungi</taxon>
        <taxon>Dikarya</taxon>
        <taxon>Ascomycota</taxon>
        <taxon>Pezizomycotina</taxon>
        <taxon>Eurotiomycetes</taxon>
        <taxon>Chaetothyriomycetidae</taxon>
        <taxon>Verrucariales</taxon>
        <taxon>Verrucariaceae</taxon>
        <taxon>Endocarpon</taxon>
    </lineage>
</organism>